<feature type="region of interest" description="Disordered" evidence="7">
    <location>
        <begin position="119"/>
        <end position="159"/>
    </location>
</feature>
<comment type="subcellular location">
    <subcellularLocation>
        <location evidence="1">Nucleus</location>
    </subcellularLocation>
</comment>
<evidence type="ECO:0000256" key="5">
    <source>
        <dbReference type="ARBA" id="ARBA00023242"/>
    </source>
</evidence>
<keyword evidence="5" id="KW-0539">Nucleus</keyword>
<dbReference type="InterPro" id="IPR035979">
    <property type="entry name" value="RBD_domain_sf"/>
</dbReference>
<evidence type="ECO:0000256" key="2">
    <source>
        <dbReference type="ARBA" id="ARBA00022664"/>
    </source>
</evidence>
<dbReference type="EMBL" id="VLTM01000039">
    <property type="protein sequence ID" value="KAA0160950.1"/>
    <property type="molecule type" value="Genomic_DNA"/>
</dbReference>
<evidence type="ECO:0000313" key="11">
    <source>
        <dbReference type="EMBL" id="KAA0160950.1"/>
    </source>
</evidence>
<keyword evidence="4" id="KW-0508">mRNA splicing</keyword>
<evidence type="ECO:0000256" key="1">
    <source>
        <dbReference type="ARBA" id="ARBA00004123"/>
    </source>
</evidence>
<dbReference type="PANTHER" id="PTHR48025">
    <property type="entry name" value="OS02G0815200 PROTEIN"/>
    <property type="match status" value="1"/>
</dbReference>
<sequence>MAEAAGSRSARRHVRLPPNVSRILFVRNLPFKVTAEELYEVFGRYGAIRQVRIGDAGNKKTRGTAFVVMEDIFDAKSAVDNLSGFSVGGRYLTVLFYKAQQRHKAVDVEAEKREIAELKRKHGLDSGDEAEEDDGGVASLAQRRGRVELGAAGGASSRS</sequence>
<dbReference type="Proteomes" id="UP000323011">
    <property type="component" value="Unassembled WGS sequence"/>
</dbReference>
<organism evidence="12 13">
    <name type="scientific">Cafeteria roenbergensis</name>
    <name type="common">Marine flagellate</name>
    <dbReference type="NCBI Taxonomy" id="33653"/>
    <lineage>
        <taxon>Eukaryota</taxon>
        <taxon>Sar</taxon>
        <taxon>Stramenopiles</taxon>
        <taxon>Bigyra</taxon>
        <taxon>Opalozoa</taxon>
        <taxon>Bicosoecida</taxon>
        <taxon>Cafeteriaceae</taxon>
        <taxon>Cafeteria</taxon>
    </lineage>
</organism>
<evidence type="ECO:0000313" key="16">
    <source>
        <dbReference type="Proteomes" id="UP000325113"/>
    </source>
</evidence>
<evidence type="ECO:0000313" key="15">
    <source>
        <dbReference type="Proteomes" id="UP000324907"/>
    </source>
</evidence>
<keyword evidence="2" id="KW-0507">mRNA processing</keyword>
<dbReference type="EMBL" id="VLTN01000004">
    <property type="protein sequence ID" value="KAA0156217.1"/>
    <property type="molecule type" value="Genomic_DNA"/>
</dbReference>
<dbReference type="GO" id="GO:0006397">
    <property type="term" value="P:mRNA processing"/>
    <property type="evidence" value="ECO:0007669"/>
    <property type="project" value="UniProtKB-KW"/>
</dbReference>
<dbReference type="EMBL" id="VLTL01000258">
    <property type="protein sequence ID" value="KAA0148652.1"/>
    <property type="molecule type" value="Genomic_DNA"/>
</dbReference>
<name>A0A5A8EK76_CAFRO</name>
<dbReference type="SUPFAM" id="SSF54928">
    <property type="entry name" value="RNA-binding domain, RBD"/>
    <property type="match status" value="1"/>
</dbReference>
<evidence type="ECO:0000313" key="9">
    <source>
        <dbReference type="EMBL" id="KAA0148652.1"/>
    </source>
</evidence>
<dbReference type="OrthoDB" id="275748at2759"/>
<evidence type="ECO:0000313" key="10">
    <source>
        <dbReference type="EMBL" id="KAA0156217.1"/>
    </source>
</evidence>
<gene>
    <name evidence="12" type="ORF">FNF27_00758</name>
    <name evidence="9" type="ORF">FNF28_07422</name>
    <name evidence="10" type="ORF">FNF29_01007</name>
    <name evidence="11" type="ORF">FNF31_04022</name>
</gene>
<evidence type="ECO:0000256" key="6">
    <source>
        <dbReference type="PROSITE-ProRule" id="PRU00176"/>
    </source>
</evidence>
<evidence type="ECO:0000313" key="13">
    <source>
        <dbReference type="Proteomes" id="UP000322899"/>
    </source>
</evidence>
<dbReference type="SMART" id="SM00360">
    <property type="entry name" value="RRM"/>
    <property type="match status" value="1"/>
</dbReference>
<evidence type="ECO:0000259" key="8">
    <source>
        <dbReference type="PROSITE" id="PS50102"/>
    </source>
</evidence>
<dbReference type="Proteomes" id="UP000325113">
    <property type="component" value="Unassembled WGS sequence"/>
</dbReference>
<dbReference type="GO" id="GO:0008380">
    <property type="term" value="P:RNA splicing"/>
    <property type="evidence" value="ECO:0007669"/>
    <property type="project" value="UniProtKB-KW"/>
</dbReference>
<feature type="compositionally biased region" description="Acidic residues" evidence="7">
    <location>
        <begin position="126"/>
        <end position="135"/>
    </location>
</feature>
<feature type="domain" description="RRM" evidence="8">
    <location>
        <begin position="22"/>
        <end position="99"/>
    </location>
</feature>
<evidence type="ECO:0000256" key="3">
    <source>
        <dbReference type="ARBA" id="ARBA00022884"/>
    </source>
</evidence>
<dbReference type="InterPro" id="IPR000504">
    <property type="entry name" value="RRM_dom"/>
</dbReference>
<keyword evidence="3 6" id="KW-0694">RNA-binding</keyword>
<evidence type="ECO:0000313" key="12">
    <source>
        <dbReference type="EMBL" id="KAA0177588.1"/>
    </source>
</evidence>
<dbReference type="PROSITE" id="PS50102">
    <property type="entry name" value="RRM"/>
    <property type="match status" value="1"/>
</dbReference>
<evidence type="ECO:0000313" key="14">
    <source>
        <dbReference type="Proteomes" id="UP000323011"/>
    </source>
</evidence>
<proteinExistence type="predicted"/>
<reference evidence="13 14" key="1">
    <citation type="submission" date="2019-07" db="EMBL/GenBank/DDBJ databases">
        <title>Genomes of Cafeteria roenbergensis.</title>
        <authorList>
            <person name="Fischer M.G."/>
            <person name="Hackl T."/>
            <person name="Roman M."/>
        </authorList>
    </citation>
    <scope>NUCLEOTIDE SEQUENCE [LARGE SCALE GENOMIC DNA]</scope>
    <source>
        <strain evidence="10 14">BVI</strain>
        <strain evidence="11 16">Cflag</strain>
        <strain evidence="12 13">E4-10P</strain>
        <strain evidence="9 15">RCC970-E3</strain>
    </source>
</reference>
<comment type="caution">
    <text evidence="12">The sequence shown here is derived from an EMBL/GenBank/DDBJ whole genome shotgun (WGS) entry which is preliminary data.</text>
</comment>
<dbReference type="OMA" id="HQPDKMV"/>
<dbReference type="PANTHER" id="PTHR48025:SF1">
    <property type="entry name" value="RRM DOMAIN-CONTAINING PROTEIN"/>
    <property type="match status" value="1"/>
</dbReference>
<dbReference type="InterPro" id="IPR012677">
    <property type="entry name" value="Nucleotide-bd_a/b_plait_sf"/>
</dbReference>
<dbReference type="EMBL" id="VLTO01000003">
    <property type="protein sequence ID" value="KAA0177588.1"/>
    <property type="molecule type" value="Genomic_DNA"/>
</dbReference>
<dbReference type="Proteomes" id="UP000322899">
    <property type="component" value="Unassembled WGS sequence"/>
</dbReference>
<dbReference type="Pfam" id="PF00076">
    <property type="entry name" value="RRM_1"/>
    <property type="match status" value="1"/>
</dbReference>
<dbReference type="AlphaFoldDB" id="A0A5A8EK76"/>
<dbReference type="InterPro" id="IPR034150">
    <property type="entry name" value="SF3B6_RRM"/>
</dbReference>
<evidence type="ECO:0000256" key="4">
    <source>
        <dbReference type="ARBA" id="ARBA00023187"/>
    </source>
</evidence>
<accession>A0A5A8EK76</accession>
<dbReference type="GO" id="GO:0003729">
    <property type="term" value="F:mRNA binding"/>
    <property type="evidence" value="ECO:0007669"/>
    <property type="project" value="TreeGrafter"/>
</dbReference>
<dbReference type="Gene3D" id="3.30.70.330">
    <property type="match status" value="1"/>
</dbReference>
<dbReference type="InterPro" id="IPR050502">
    <property type="entry name" value="Euk_RNA-bind_prot"/>
</dbReference>
<dbReference type="FunFam" id="3.30.70.330:FF:000604">
    <property type="entry name" value="Splicing factor 3B, subunit 6"/>
    <property type="match status" value="1"/>
</dbReference>
<dbReference type="Proteomes" id="UP000324907">
    <property type="component" value="Unassembled WGS sequence"/>
</dbReference>
<keyword evidence="14" id="KW-1185">Reference proteome</keyword>
<dbReference type="GO" id="GO:0005634">
    <property type="term" value="C:nucleus"/>
    <property type="evidence" value="ECO:0007669"/>
    <property type="project" value="UniProtKB-SubCell"/>
</dbReference>
<dbReference type="CDD" id="cd12241">
    <property type="entry name" value="RRM_SF3B14"/>
    <property type="match status" value="1"/>
</dbReference>
<evidence type="ECO:0000256" key="7">
    <source>
        <dbReference type="SAM" id="MobiDB-lite"/>
    </source>
</evidence>
<protein>
    <recommendedName>
        <fullName evidence="8">RRM domain-containing protein</fullName>
    </recommendedName>
</protein>